<reference evidence="1" key="1">
    <citation type="journal article" date="2014" name="Nat. Commun.">
        <title>The tobacco genome sequence and its comparison with those of tomato and potato.</title>
        <authorList>
            <person name="Sierro N."/>
            <person name="Battey J.N."/>
            <person name="Ouadi S."/>
            <person name="Bakaher N."/>
            <person name="Bovet L."/>
            <person name="Willig A."/>
            <person name="Goepfert S."/>
            <person name="Peitsch M.C."/>
            <person name="Ivanov N.V."/>
        </authorList>
    </citation>
    <scope>NUCLEOTIDE SEQUENCE [LARGE SCALE GENOMIC DNA]</scope>
</reference>
<sequence>MTRAHGLCYWYDEKYTPNHKCNKRKQLFILELDEGTEDEEWEENLVDEETFEESTLNPQVSMHALNGTSDYRTMRVKGAVKVAIADGNKVHNSVMTQGVTWKMQGMDFRADMLVIPLGGADVVLQIQWPITLGDIRWNFKLLRMEFQIGGRKVSLRGSQPRTFKVVANVRMQKMLKKPSQINMLSVAFIQPAGEAKPTLCSQEVQAPEELQQILFEVPSKLPPHRNHDHRIVLKEGTSPINVRPYRYPACHKDKVERMIKEMLESGIIRSSMSPFSSHIVMQAFDILQGNQLFVKINKCSFGKTEVDYLGHIITQTGVTADPEKVKVMMSWPTPQTIKVVMISGTNKVLQKTYDGLWNDCKTSHRAAEERQVQVDWRSHRSFPETEAGYEHYTYSLEFVIEVDACGVGIGVVLIQAEHPLAYMSKALSTKHQQLSVYEKIQESYKGDPHLEKLLVQLQTDPLSNPVYMLQEGVLYRKGKIVVGFDPILRKKILQFSHDSAMGGHSGMDATLFRINRVYYWAKMKQDVYKHIRNYEKSVILVVVDRLSKYAQFIVLAHPYTASTVAQVFLDNMYKLHGLPQTIVSDRDIIFLRKFWQALFETQGVQLHHSSAYHPQSDGQIEVVNKCVKGYLRCMCNDQPKNGYNGCPLQNCGII</sequence>
<dbReference type="Proteomes" id="UP000790787">
    <property type="component" value="Chromosome 14"/>
</dbReference>
<evidence type="ECO:0000313" key="2">
    <source>
        <dbReference type="RefSeq" id="XP_075086107.1"/>
    </source>
</evidence>
<protein>
    <submittedName>
        <fullName evidence="2">Uncharacterized protein LOC142168844</fullName>
    </submittedName>
</protein>
<proteinExistence type="predicted"/>
<keyword evidence="1" id="KW-1185">Reference proteome</keyword>
<reference evidence="2" key="2">
    <citation type="submission" date="2025-08" db="UniProtKB">
        <authorList>
            <consortium name="RefSeq"/>
        </authorList>
    </citation>
    <scope>IDENTIFICATION</scope>
    <source>
        <tissue evidence="2">Leaf</tissue>
    </source>
</reference>
<gene>
    <name evidence="2" type="primary">LOC142168844</name>
</gene>
<accession>A0AC58SMC3</accession>
<organism evidence="1 2">
    <name type="scientific">Nicotiana tabacum</name>
    <name type="common">Common tobacco</name>
    <dbReference type="NCBI Taxonomy" id="4097"/>
    <lineage>
        <taxon>Eukaryota</taxon>
        <taxon>Viridiplantae</taxon>
        <taxon>Streptophyta</taxon>
        <taxon>Embryophyta</taxon>
        <taxon>Tracheophyta</taxon>
        <taxon>Spermatophyta</taxon>
        <taxon>Magnoliopsida</taxon>
        <taxon>eudicotyledons</taxon>
        <taxon>Gunneridae</taxon>
        <taxon>Pentapetalae</taxon>
        <taxon>asterids</taxon>
        <taxon>lamiids</taxon>
        <taxon>Solanales</taxon>
        <taxon>Solanaceae</taxon>
        <taxon>Nicotianoideae</taxon>
        <taxon>Nicotianeae</taxon>
        <taxon>Nicotiana</taxon>
    </lineage>
</organism>
<dbReference type="RefSeq" id="XP_075086107.1">
    <property type="nucleotide sequence ID" value="XM_075230006.1"/>
</dbReference>
<evidence type="ECO:0000313" key="1">
    <source>
        <dbReference type="Proteomes" id="UP000790787"/>
    </source>
</evidence>
<name>A0AC58SMC3_TOBAC</name>